<evidence type="ECO:0008006" key="4">
    <source>
        <dbReference type="Google" id="ProtNLM"/>
    </source>
</evidence>
<reference evidence="3" key="1">
    <citation type="journal article" date="2019" name="Int. J. Syst. Evol. Microbiol.">
        <title>The Global Catalogue of Microorganisms (GCM) 10K type strain sequencing project: providing services to taxonomists for standard genome sequencing and annotation.</title>
        <authorList>
            <consortium name="The Broad Institute Genomics Platform"/>
            <consortium name="The Broad Institute Genome Sequencing Center for Infectious Disease"/>
            <person name="Wu L."/>
            <person name="Ma J."/>
        </authorList>
    </citation>
    <scope>NUCLEOTIDE SEQUENCE [LARGE SCALE GENOMIC DNA]</scope>
    <source>
        <strain evidence="3">NBRC 103166</strain>
    </source>
</reference>
<accession>A0ABQ6DYL3</accession>
<evidence type="ECO:0000256" key="1">
    <source>
        <dbReference type="SAM" id="SignalP"/>
    </source>
</evidence>
<name>A0ABQ6DYL3_9GAMM</name>
<evidence type="ECO:0000313" key="3">
    <source>
        <dbReference type="Proteomes" id="UP001157353"/>
    </source>
</evidence>
<proteinExistence type="predicted"/>
<keyword evidence="3" id="KW-1185">Reference proteome</keyword>
<evidence type="ECO:0000313" key="2">
    <source>
        <dbReference type="EMBL" id="GLS90177.1"/>
    </source>
</evidence>
<keyword evidence="1" id="KW-0732">Signal</keyword>
<dbReference type="EMBL" id="BSPQ01000002">
    <property type="protein sequence ID" value="GLS90177.1"/>
    <property type="molecule type" value="Genomic_DNA"/>
</dbReference>
<sequence length="161" mass="18312">MNTVTTSIISIFILLPSLVNATEHNHNHNHFNPALEALGNDIISLTVCYNNGHLSEEDQEPAFINLINHANVDGEELGMYYMNSLGTKAEEIMASEQGQLLWNETFCNELTLTYLDVEKLKEKETHNTAQHGHDHRNEEHSILSTDIVEQDIERGRLLYIN</sequence>
<organism evidence="2 3">
    <name type="scientific">Psychromonas marina</name>
    <dbReference type="NCBI Taxonomy" id="88364"/>
    <lineage>
        <taxon>Bacteria</taxon>
        <taxon>Pseudomonadati</taxon>
        <taxon>Pseudomonadota</taxon>
        <taxon>Gammaproteobacteria</taxon>
        <taxon>Alteromonadales</taxon>
        <taxon>Psychromonadaceae</taxon>
        <taxon>Psychromonas</taxon>
    </lineage>
</organism>
<comment type="caution">
    <text evidence="2">The sequence shown here is derived from an EMBL/GenBank/DDBJ whole genome shotgun (WGS) entry which is preliminary data.</text>
</comment>
<protein>
    <recommendedName>
        <fullName evidence="4">Secreted protein</fullName>
    </recommendedName>
</protein>
<gene>
    <name evidence="2" type="ORF">GCM10007916_12440</name>
</gene>
<dbReference type="RefSeq" id="WP_284203297.1">
    <property type="nucleotide sequence ID" value="NZ_BSPQ01000002.1"/>
</dbReference>
<dbReference type="Proteomes" id="UP001157353">
    <property type="component" value="Unassembled WGS sequence"/>
</dbReference>
<feature type="signal peptide" evidence="1">
    <location>
        <begin position="1"/>
        <end position="21"/>
    </location>
</feature>
<feature type="chain" id="PRO_5045598178" description="Secreted protein" evidence="1">
    <location>
        <begin position="22"/>
        <end position="161"/>
    </location>
</feature>